<evidence type="ECO:0000313" key="2">
    <source>
        <dbReference type="Proteomes" id="UP000593567"/>
    </source>
</evidence>
<gene>
    <name evidence="1" type="ORF">EB796_011575</name>
</gene>
<dbReference type="EMBL" id="VXIV02001750">
    <property type="protein sequence ID" value="KAF6030135.1"/>
    <property type="molecule type" value="Genomic_DNA"/>
</dbReference>
<keyword evidence="2" id="KW-1185">Reference proteome</keyword>
<organism evidence="1 2">
    <name type="scientific">Bugula neritina</name>
    <name type="common">Brown bryozoan</name>
    <name type="synonym">Sertularia neritina</name>
    <dbReference type="NCBI Taxonomy" id="10212"/>
    <lineage>
        <taxon>Eukaryota</taxon>
        <taxon>Metazoa</taxon>
        <taxon>Spiralia</taxon>
        <taxon>Lophotrochozoa</taxon>
        <taxon>Bryozoa</taxon>
        <taxon>Gymnolaemata</taxon>
        <taxon>Cheilostomatida</taxon>
        <taxon>Flustrina</taxon>
        <taxon>Buguloidea</taxon>
        <taxon>Bugulidae</taxon>
        <taxon>Bugula</taxon>
    </lineage>
</organism>
<comment type="caution">
    <text evidence="1">The sequence shown here is derived from an EMBL/GenBank/DDBJ whole genome shotgun (WGS) entry which is preliminary data.</text>
</comment>
<protein>
    <submittedName>
        <fullName evidence="1">Uncharacterized protein</fullName>
    </submittedName>
</protein>
<name>A0A7J7JWA5_BUGNE</name>
<accession>A0A7J7JWA5</accession>
<reference evidence="1" key="1">
    <citation type="submission" date="2020-06" db="EMBL/GenBank/DDBJ databases">
        <title>Draft genome of Bugula neritina, a colonial animal packing powerful symbionts and potential medicines.</title>
        <authorList>
            <person name="Rayko M."/>
        </authorList>
    </citation>
    <scope>NUCLEOTIDE SEQUENCE [LARGE SCALE GENOMIC DNA]</scope>
    <source>
        <strain evidence="1">Kwan_BN1</strain>
    </source>
</reference>
<sequence>MMVEEANGNAKNIIKMMEGITEKITPYGSYMQIRISAMFTSHLLKFLSLLPDVIYSSAEYIRTHNHGMTSAISFYSLSG</sequence>
<evidence type="ECO:0000313" key="1">
    <source>
        <dbReference type="EMBL" id="KAF6030135.1"/>
    </source>
</evidence>
<proteinExistence type="predicted"/>
<dbReference type="Proteomes" id="UP000593567">
    <property type="component" value="Unassembled WGS sequence"/>
</dbReference>
<dbReference type="AlphaFoldDB" id="A0A7J7JWA5"/>
<dbReference type="OrthoDB" id="5464at2759"/>